<dbReference type="EMBL" id="KQ425988">
    <property type="protein sequence ID" value="KOF68781.1"/>
    <property type="molecule type" value="Genomic_DNA"/>
</dbReference>
<name>A0A0L8FVQ6_OCTBM</name>
<evidence type="ECO:0008006" key="2">
    <source>
        <dbReference type="Google" id="ProtNLM"/>
    </source>
</evidence>
<reference evidence="1" key="1">
    <citation type="submission" date="2015-07" db="EMBL/GenBank/DDBJ databases">
        <title>MeaNS - Measles Nucleotide Surveillance Program.</title>
        <authorList>
            <person name="Tran T."/>
            <person name="Druce J."/>
        </authorList>
    </citation>
    <scope>NUCLEOTIDE SEQUENCE</scope>
    <source>
        <strain evidence="1">UCB-OBI-ISO-001</strain>
        <tissue evidence="1">Gonad</tissue>
    </source>
</reference>
<organism evidence="1">
    <name type="scientific">Octopus bimaculoides</name>
    <name type="common">California two-spotted octopus</name>
    <dbReference type="NCBI Taxonomy" id="37653"/>
    <lineage>
        <taxon>Eukaryota</taxon>
        <taxon>Metazoa</taxon>
        <taxon>Spiralia</taxon>
        <taxon>Lophotrochozoa</taxon>
        <taxon>Mollusca</taxon>
        <taxon>Cephalopoda</taxon>
        <taxon>Coleoidea</taxon>
        <taxon>Octopodiformes</taxon>
        <taxon>Octopoda</taxon>
        <taxon>Incirrata</taxon>
        <taxon>Octopodidae</taxon>
        <taxon>Octopus</taxon>
    </lineage>
</organism>
<sequence length="63" mass="7189">MFSEILLPELSFVSILYVILFFEAHAFSEFCNPCRCVEPQEISCKNLNLPSVPKDIPTNVEIL</sequence>
<accession>A0A0L8FVQ6</accession>
<proteinExistence type="predicted"/>
<protein>
    <recommendedName>
        <fullName evidence="2">LRRNT domain-containing protein</fullName>
    </recommendedName>
</protein>
<dbReference type="AlphaFoldDB" id="A0A0L8FVQ6"/>
<gene>
    <name evidence="1" type="ORF">OCBIM_22006530mg</name>
</gene>
<evidence type="ECO:0000313" key="1">
    <source>
        <dbReference type="EMBL" id="KOF68781.1"/>
    </source>
</evidence>